<dbReference type="GO" id="GO:0008237">
    <property type="term" value="F:metallopeptidase activity"/>
    <property type="evidence" value="ECO:0007669"/>
    <property type="project" value="InterPro"/>
</dbReference>
<name>A0A0F4Q2K4_9GAMM</name>
<sequence>MRTSVIILLALLLCASSSFSPHLASHLAANTASYLGYWHRYQPHSIDYQSLNQAQLRVLAGQSVAPAQLALAVKLLNDHRIEDATPYWQAALSHQSDTQAVQWQQLTKRLLLNEQWHSLTTISQHRALSEEVAQPLLMHQGVPPSRITIDYAQHHDFEVRLGAIEARQCDYNILLLADHAQGIERLKQLRERYLAKAEPQPGLMCLSKPVYMGSQLACTSSRGEYARCNWQPLAEQPSRLPPGFDFIVMMTKQGRANVQAGVMQLSTEAPYHVFLHELMHFAGFTDEYPGPKAQQHACTDKGQIYANLYVDDTRPSGWYKSDFCNNGRGYKPTDKISIMQHSEVGLSPLYRRLWVKQLRQHSDELLRYQDYFHRLSALPIWLQRHPLATHGAGEGRTTIDQANN</sequence>
<dbReference type="AlphaFoldDB" id="A0A0F4Q2K4"/>
<dbReference type="InterPro" id="IPR024079">
    <property type="entry name" value="MetalloPept_cat_dom_sf"/>
</dbReference>
<feature type="chain" id="PRO_5002475117" evidence="1">
    <location>
        <begin position="25"/>
        <end position="404"/>
    </location>
</feature>
<dbReference type="PATRIC" id="fig|151081.8.peg.172"/>
<dbReference type="eggNOG" id="COG0790">
    <property type="taxonomic scope" value="Bacteria"/>
</dbReference>
<dbReference type="EMBL" id="JXXZ01000004">
    <property type="protein sequence ID" value="KJZ01150.1"/>
    <property type="molecule type" value="Genomic_DNA"/>
</dbReference>
<gene>
    <name evidence="2" type="ORF">TW72_04740</name>
</gene>
<feature type="signal peptide" evidence="1">
    <location>
        <begin position="1"/>
        <end position="24"/>
    </location>
</feature>
<dbReference type="OrthoDB" id="6313889at2"/>
<dbReference type="Proteomes" id="UP000033664">
    <property type="component" value="Unassembled WGS sequence"/>
</dbReference>
<evidence type="ECO:0000313" key="3">
    <source>
        <dbReference type="Proteomes" id="UP000033664"/>
    </source>
</evidence>
<dbReference type="GeneID" id="58227795"/>
<protein>
    <submittedName>
        <fullName evidence="2">Uncharacterized protein</fullName>
    </submittedName>
</protein>
<keyword evidence="1" id="KW-0732">Signal</keyword>
<dbReference type="Gene3D" id="3.40.390.10">
    <property type="entry name" value="Collagenase (Catalytic Domain)"/>
    <property type="match status" value="1"/>
</dbReference>
<proteinExistence type="predicted"/>
<reference evidence="2 3" key="1">
    <citation type="journal article" date="2015" name="BMC Genomics">
        <title>Genome mining reveals unlocked bioactive potential of marine Gram-negative bacteria.</title>
        <authorList>
            <person name="Machado H."/>
            <person name="Sonnenschein E.C."/>
            <person name="Melchiorsen J."/>
            <person name="Gram L."/>
        </authorList>
    </citation>
    <scope>NUCLEOTIDE SEQUENCE [LARGE SCALE GENOMIC DNA]</scope>
    <source>
        <strain evidence="2 3">S3137</strain>
    </source>
</reference>
<keyword evidence="3" id="KW-1185">Reference proteome</keyword>
<organism evidence="2 3">
    <name type="scientific">Pseudoalteromonas ruthenica</name>
    <dbReference type="NCBI Taxonomy" id="151081"/>
    <lineage>
        <taxon>Bacteria</taxon>
        <taxon>Pseudomonadati</taxon>
        <taxon>Pseudomonadota</taxon>
        <taxon>Gammaproteobacteria</taxon>
        <taxon>Alteromonadales</taxon>
        <taxon>Pseudoalteromonadaceae</taxon>
        <taxon>Pseudoalteromonas</taxon>
    </lineage>
</organism>
<accession>A0A0F4Q2K4</accession>
<evidence type="ECO:0000256" key="1">
    <source>
        <dbReference type="SAM" id="SignalP"/>
    </source>
</evidence>
<evidence type="ECO:0000313" key="2">
    <source>
        <dbReference type="EMBL" id="KJZ01150.1"/>
    </source>
</evidence>
<dbReference type="RefSeq" id="WP_045978158.1">
    <property type="nucleotide sequence ID" value="NZ_JXXY01000001.1"/>
</dbReference>
<comment type="caution">
    <text evidence="2">The sequence shown here is derived from an EMBL/GenBank/DDBJ whole genome shotgun (WGS) entry which is preliminary data.</text>
</comment>